<protein>
    <submittedName>
        <fullName evidence="5">Vegetative incompatibility protein HET-E-1</fullName>
    </submittedName>
</protein>
<reference evidence="5 6" key="1">
    <citation type="journal article" date="2017" name="Mol. Biol. Evol.">
        <title>The 4-celled Tetrabaena socialis nuclear genome reveals the essential components for genetic control of cell number at the origin of multicellularity in the volvocine lineage.</title>
        <authorList>
            <person name="Featherston J."/>
            <person name="Arakaki Y."/>
            <person name="Hanschen E.R."/>
            <person name="Ferris P.J."/>
            <person name="Michod R.E."/>
            <person name="Olson B.J.S.C."/>
            <person name="Nozaki H."/>
            <person name="Durand P.M."/>
        </authorList>
    </citation>
    <scope>NUCLEOTIDE SEQUENCE [LARGE SCALE GENOMIC DNA]</scope>
    <source>
        <strain evidence="5 6">NIES-571</strain>
    </source>
</reference>
<feature type="repeat" description="WD" evidence="3">
    <location>
        <begin position="228"/>
        <end position="264"/>
    </location>
</feature>
<dbReference type="InterPro" id="IPR019775">
    <property type="entry name" value="WD40_repeat_CS"/>
</dbReference>
<gene>
    <name evidence="5" type="ORF">TSOC_006424</name>
</gene>
<dbReference type="InterPro" id="IPR015943">
    <property type="entry name" value="WD40/YVTN_repeat-like_dom_sf"/>
</dbReference>
<dbReference type="PROSITE" id="PS50082">
    <property type="entry name" value="WD_REPEATS_2"/>
    <property type="match status" value="2"/>
</dbReference>
<dbReference type="SUPFAM" id="SSF50978">
    <property type="entry name" value="WD40 repeat-like"/>
    <property type="match status" value="1"/>
</dbReference>
<dbReference type="InterPro" id="IPR024977">
    <property type="entry name" value="Apc4-like_WD40_dom"/>
</dbReference>
<dbReference type="Proteomes" id="UP000236333">
    <property type="component" value="Unassembled WGS sequence"/>
</dbReference>
<dbReference type="EMBL" id="PGGS01000195">
    <property type="protein sequence ID" value="PNH07129.1"/>
    <property type="molecule type" value="Genomic_DNA"/>
</dbReference>
<organism evidence="5 6">
    <name type="scientific">Tetrabaena socialis</name>
    <dbReference type="NCBI Taxonomy" id="47790"/>
    <lineage>
        <taxon>Eukaryota</taxon>
        <taxon>Viridiplantae</taxon>
        <taxon>Chlorophyta</taxon>
        <taxon>core chlorophytes</taxon>
        <taxon>Chlorophyceae</taxon>
        <taxon>CS clade</taxon>
        <taxon>Chlamydomonadales</taxon>
        <taxon>Tetrabaenaceae</taxon>
        <taxon>Tetrabaena</taxon>
    </lineage>
</organism>
<dbReference type="AlphaFoldDB" id="A0A2J8A3M3"/>
<dbReference type="Pfam" id="PF12894">
    <property type="entry name" value="ANAPC4_WD40"/>
    <property type="match status" value="1"/>
</dbReference>
<evidence type="ECO:0000256" key="3">
    <source>
        <dbReference type="PROSITE-ProRule" id="PRU00221"/>
    </source>
</evidence>
<name>A0A2J8A3M3_9CHLO</name>
<feature type="domain" description="Anaphase-promoting complex subunit 4-like WD40" evidence="4">
    <location>
        <begin position="185"/>
        <end position="240"/>
    </location>
</feature>
<proteinExistence type="predicted"/>
<dbReference type="OrthoDB" id="71437at2759"/>
<dbReference type="SMART" id="SM00320">
    <property type="entry name" value="WD40"/>
    <property type="match status" value="2"/>
</dbReference>
<dbReference type="PROSITE" id="PS00678">
    <property type="entry name" value="WD_REPEATS_1"/>
    <property type="match status" value="1"/>
</dbReference>
<dbReference type="PANTHER" id="PTHR19848">
    <property type="entry name" value="WD40 REPEAT PROTEIN"/>
    <property type="match status" value="1"/>
</dbReference>
<evidence type="ECO:0000259" key="4">
    <source>
        <dbReference type="Pfam" id="PF12894"/>
    </source>
</evidence>
<evidence type="ECO:0000256" key="2">
    <source>
        <dbReference type="ARBA" id="ARBA00022737"/>
    </source>
</evidence>
<keyword evidence="1 3" id="KW-0853">WD repeat</keyword>
<keyword evidence="2" id="KW-0677">Repeat</keyword>
<dbReference type="PANTHER" id="PTHR19848:SF8">
    <property type="entry name" value="F-BOX AND WD REPEAT DOMAIN CONTAINING 7"/>
    <property type="match status" value="1"/>
</dbReference>
<dbReference type="PROSITE" id="PS50294">
    <property type="entry name" value="WD_REPEATS_REGION"/>
    <property type="match status" value="2"/>
</dbReference>
<evidence type="ECO:0000313" key="6">
    <source>
        <dbReference type="Proteomes" id="UP000236333"/>
    </source>
</evidence>
<dbReference type="Gene3D" id="2.130.10.10">
    <property type="entry name" value="YVTN repeat-like/Quinoprotein amine dehydrogenase"/>
    <property type="match status" value="1"/>
</dbReference>
<dbReference type="InterPro" id="IPR036322">
    <property type="entry name" value="WD40_repeat_dom_sf"/>
</dbReference>
<sequence>MARGGRAPLHKSLSDYLTDARSSGPHAVDVAAGHALLAAQLLSSVGGGGGGPPSTYTLKYLVRHLVAAHDMPALEELLSRNHEFLAAVFAHGHGHTLIRDALHAQQPSPLLRDCQRWLLAQQHELANATTVASVRASMLRCPIDTLIFQTTEQQRLVELTEAGKPAWRLSKAIGKSPTWPEVRLDAKGHKGTVRCVCWSQDGRTLASGCEAGEFRLWDAQSGECIAILQSKGEGINTVQWRPDGLKLATGGLDKQLRVWDTASGLCELVIEVGVNV</sequence>
<evidence type="ECO:0000313" key="5">
    <source>
        <dbReference type="EMBL" id="PNH07129.1"/>
    </source>
</evidence>
<evidence type="ECO:0000256" key="1">
    <source>
        <dbReference type="ARBA" id="ARBA00022574"/>
    </source>
</evidence>
<dbReference type="InterPro" id="IPR001680">
    <property type="entry name" value="WD40_rpt"/>
</dbReference>
<keyword evidence="6" id="KW-1185">Reference proteome</keyword>
<accession>A0A2J8A3M3</accession>
<comment type="caution">
    <text evidence="5">The sequence shown here is derived from an EMBL/GenBank/DDBJ whole genome shotgun (WGS) entry which is preliminary data.</text>
</comment>
<feature type="repeat" description="WD" evidence="3">
    <location>
        <begin position="186"/>
        <end position="227"/>
    </location>
</feature>